<feature type="region of interest" description="Disordered" evidence="1">
    <location>
        <begin position="336"/>
        <end position="361"/>
    </location>
</feature>
<dbReference type="GO" id="GO:0004252">
    <property type="term" value="F:serine-type endopeptidase activity"/>
    <property type="evidence" value="ECO:0007669"/>
    <property type="project" value="InterPro"/>
</dbReference>
<evidence type="ECO:0000259" key="2">
    <source>
        <dbReference type="Pfam" id="PF00089"/>
    </source>
</evidence>
<name>A0A9D4SPH7_RHISA</name>
<evidence type="ECO:0000256" key="1">
    <source>
        <dbReference type="SAM" id="MobiDB-lite"/>
    </source>
</evidence>
<feature type="compositionally biased region" description="Basic residues" evidence="1">
    <location>
        <begin position="344"/>
        <end position="361"/>
    </location>
</feature>
<dbReference type="VEuPathDB" id="VectorBase:RSAN_035899"/>
<accession>A0A9D4SPH7</accession>
<reference evidence="3" key="1">
    <citation type="journal article" date="2020" name="Cell">
        <title>Large-Scale Comparative Analyses of Tick Genomes Elucidate Their Genetic Diversity and Vector Capacities.</title>
        <authorList>
            <consortium name="Tick Genome and Microbiome Consortium (TIGMIC)"/>
            <person name="Jia N."/>
            <person name="Wang J."/>
            <person name="Shi W."/>
            <person name="Du L."/>
            <person name="Sun Y."/>
            <person name="Zhan W."/>
            <person name="Jiang J.F."/>
            <person name="Wang Q."/>
            <person name="Zhang B."/>
            <person name="Ji P."/>
            <person name="Bell-Sakyi L."/>
            <person name="Cui X.M."/>
            <person name="Yuan T.T."/>
            <person name="Jiang B.G."/>
            <person name="Yang W.F."/>
            <person name="Lam T.T."/>
            <person name="Chang Q.C."/>
            <person name="Ding S.J."/>
            <person name="Wang X.J."/>
            <person name="Zhu J.G."/>
            <person name="Ruan X.D."/>
            <person name="Zhao L."/>
            <person name="Wei J.T."/>
            <person name="Ye R.Z."/>
            <person name="Que T.C."/>
            <person name="Du C.H."/>
            <person name="Zhou Y.H."/>
            <person name="Cheng J.X."/>
            <person name="Dai P.F."/>
            <person name="Guo W.B."/>
            <person name="Han X.H."/>
            <person name="Huang E.J."/>
            <person name="Li L.F."/>
            <person name="Wei W."/>
            <person name="Gao Y.C."/>
            <person name="Liu J.Z."/>
            <person name="Shao H.Z."/>
            <person name="Wang X."/>
            <person name="Wang C.C."/>
            <person name="Yang T.C."/>
            <person name="Huo Q.B."/>
            <person name="Li W."/>
            <person name="Chen H.Y."/>
            <person name="Chen S.E."/>
            <person name="Zhou L.G."/>
            <person name="Ni X.B."/>
            <person name="Tian J.H."/>
            <person name="Sheng Y."/>
            <person name="Liu T."/>
            <person name="Pan Y.S."/>
            <person name="Xia L.Y."/>
            <person name="Li J."/>
            <person name="Zhao F."/>
            <person name="Cao W.C."/>
        </authorList>
    </citation>
    <scope>NUCLEOTIDE SEQUENCE</scope>
    <source>
        <strain evidence="3">Rsan-2018</strain>
    </source>
</reference>
<evidence type="ECO:0000313" key="3">
    <source>
        <dbReference type="EMBL" id="KAH7939218.1"/>
    </source>
</evidence>
<dbReference type="GO" id="GO:0006508">
    <property type="term" value="P:proteolysis"/>
    <property type="evidence" value="ECO:0007669"/>
    <property type="project" value="InterPro"/>
</dbReference>
<dbReference type="Pfam" id="PF00089">
    <property type="entry name" value="Trypsin"/>
    <property type="match status" value="1"/>
</dbReference>
<dbReference type="AlphaFoldDB" id="A0A9D4SPH7"/>
<proteinExistence type="predicted"/>
<dbReference type="InterPro" id="IPR001254">
    <property type="entry name" value="Trypsin_dom"/>
</dbReference>
<dbReference type="InterPro" id="IPR009003">
    <property type="entry name" value="Peptidase_S1_PA"/>
</dbReference>
<dbReference type="SUPFAM" id="SSF50494">
    <property type="entry name" value="Trypsin-like serine proteases"/>
    <property type="match status" value="1"/>
</dbReference>
<protein>
    <recommendedName>
        <fullName evidence="2">Peptidase S1 domain-containing protein</fullName>
    </recommendedName>
</protein>
<reference evidence="3" key="2">
    <citation type="submission" date="2021-09" db="EMBL/GenBank/DDBJ databases">
        <authorList>
            <person name="Jia N."/>
            <person name="Wang J."/>
            <person name="Shi W."/>
            <person name="Du L."/>
            <person name="Sun Y."/>
            <person name="Zhan W."/>
            <person name="Jiang J."/>
            <person name="Wang Q."/>
            <person name="Zhang B."/>
            <person name="Ji P."/>
            <person name="Sakyi L.B."/>
            <person name="Cui X."/>
            <person name="Yuan T."/>
            <person name="Jiang B."/>
            <person name="Yang W."/>
            <person name="Lam T.T.-Y."/>
            <person name="Chang Q."/>
            <person name="Ding S."/>
            <person name="Wang X."/>
            <person name="Zhu J."/>
            <person name="Ruan X."/>
            <person name="Zhao L."/>
            <person name="Wei J."/>
            <person name="Que T."/>
            <person name="Du C."/>
            <person name="Cheng J."/>
            <person name="Dai P."/>
            <person name="Han X."/>
            <person name="Huang E."/>
            <person name="Gao Y."/>
            <person name="Liu J."/>
            <person name="Shao H."/>
            <person name="Ye R."/>
            <person name="Li L."/>
            <person name="Wei W."/>
            <person name="Wang X."/>
            <person name="Wang C."/>
            <person name="Huo Q."/>
            <person name="Li W."/>
            <person name="Guo W."/>
            <person name="Chen H."/>
            <person name="Chen S."/>
            <person name="Zhou L."/>
            <person name="Zhou L."/>
            <person name="Ni X."/>
            <person name="Tian J."/>
            <person name="Zhou Y."/>
            <person name="Sheng Y."/>
            <person name="Liu T."/>
            <person name="Pan Y."/>
            <person name="Xia L."/>
            <person name="Li J."/>
            <person name="Zhao F."/>
            <person name="Cao W."/>
        </authorList>
    </citation>
    <scope>NUCLEOTIDE SEQUENCE</scope>
    <source>
        <strain evidence="3">Rsan-2018</strain>
        <tissue evidence="3">Larvae</tissue>
    </source>
</reference>
<dbReference type="InterPro" id="IPR043504">
    <property type="entry name" value="Peptidase_S1_PA_chymotrypsin"/>
</dbReference>
<evidence type="ECO:0000313" key="4">
    <source>
        <dbReference type="Proteomes" id="UP000821837"/>
    </source>
</evidence>
<feature type="domain" description="Peptidase S1" evidence="2">
    <location>
        <begin position="2"/>
        <end position="71"/>
    </location>
</feature>
<comment type="caution">
    <text evidence="3">The sequence shown here is derived from an EMBL/GenBank/DDBJ whole genome shotgun (WGS) entry which is preliminary data.</text>
</comment>
<dbReference type="Gene3D" id="2.40.10.10">
    <property type="entry name" value="Trypsin-like serine proteases"/>
    <property type="match status" value="1"/>
</dbReference>
<organism evidence="3 4">
    <name type="scientific">Rhipicephalus sanguineus</name>
    <name type="common">Brown dog tick</name>
    <name type="synonym">Ixodes sanguineus</name>
    <dbReference type="NCBI Taxonomy" id="34632"/>
    <lineage>
        <taxon>Eukaryota</taxon>
        <taxon>Metazoa</taxon>
        <taxon>Ecdysozoa</taxon>
        <taxon>Arthropoda</taxon>
        <taxon>Chelicerata</taxon>
        <taxon>Arachnida</taxon>
        <taxon>Acari</taxon>
        <taxon>Parasitiformes</taxon>
        <taxon>Ixodida</taxon>
        <taxon>Ixodoidea</taxon>
        <taxon>Ixodidae</taxon>
        <taxon>Rhipicephalinae</taxon>
        <taxon>Rhipicephalus</taxon>
        <taxon>Rhipicephalus</taxon>
    </lineage>
</organism>
<sequence>MVHPRYLKGSEIVYDVALVKLARDLKFNRIMKPVCLPEEDIDAAEKTLIIAGWGRTKRDRVVYVTHEDEGAASSPQSRCAGGHLKACAGRPANAVEPGSVVPGPMNRSPSHLETSRLTRHLQGHQGPDCYRQAAEQGPRVCTPRLTLRLYEGPATALARHSMEQKHGMVIRRFKGLLRLLHWRRTRRGLFDRRRIMRTVDTPGALPFVGDCGAGQLHGWDISELSMMNWCYRLPVLSSPSTTLVASGRAFGSAQPQKNADTGVRAPLRGHPLVSLDESVRDSPRSAAAACVIPMIETSIGCRVPFHASFTAAKLGSLHLAADYLCAAIATDFPASPKSAAVGRPSRHHRGVAAHQANHHWS</sequence>
<dbReference type="Proteomes" id="UP000821837">
    <property type="component" value="Chromosome 8"/>
</dbReference>
<gene>
    <name evidence="3" type="ORF">HPB52_008765</name>
</gene>
<dbReference type="EMBL" id="JABSTV010001254">
    <property type="protein sequence ID" value="KAH7939218.1"/>
    <property type="molecule type" value="Genomic_DNA"/>
</dbReference>
<keyword evidence="4" id="KW-1185">Reference proteome</keyword>